<reference evidence="1" key="3">
    <citation type="journal article" date="2017" name="Nature">
        <title>Genome sequence of the progenitor of the wheat D genome Aegilops tauschii.</title>
        <authorList>
            <person name="Luo M.C."/>
            <person name="Gu Y.Q."/>
            <person name="Puiu D."/>
            <person name="Wang H."/>
            <person name="Twardziok S.O."/>
            <person name="Deal K.R."/>
            <person name="Huo N."/>
            <person name="Zhu T."/>
            <person name="Wang L."/>
            <person name="Wang Y."/>
            <person name="McGuire P.E."/>
            <person name="Liu S."/>
            <person name="Long H."/>
            <person name="Ramasamy R.K."/>
            <person name="Rodriguez J.C."/>
            <person name="Van S.L."/>
            <person name="Yuan L."/>
            <person name="Wang Z."/>
            <person name="Xia Z."/>
            <person name="Xiao L."/>
            <person name="Anderson O.D."/>
            <person name="Ouyang S."/>
            <person name="Liang Y."/>
            <person name="Zimin A.V."/>
            <person name="Pertea G."/>
            <person name="Qi P."/>
            <person name="Bennetzen J.L."/>
            <person name="Dai X."/>
            <person name="Dawson M.W."/>
            <person name="Muller H.G."/>
            <person name="Kugler K."/>
            <person name="Rivarola-Duarte L."/>
            <person name="Spannagl M."/>
            <person name="Mayer K.F.X."/>
            <person name="Lu F.H."/>
            <person name="Bevan M.W."/>
            <person name="Leroy P."/>
            <person name="Li P."/>
            <person name="You F.M."/>
            <person name="Sun Q."/>
            <person name="Liu Z."/>
            <person name="Lyons E."/>
            <person name="Wicker T."/>
            <person name="Salzberg S.L."/>
            <person name="Devos K.M."/>
            <person name="Dvorak J."/>
        </authorList>
    </citation>
    <scope>NUCLEOTIDE SEQUENCE [LARGE SCALE GENOMIC DNA]</scope>
    <source>
        <strain evidence="1">cv. AL8/78</strain>
    </source>
</reference>
<evidence type="ECO:0000313" key="1">
    <source>
        <dbReference type="EnsemblPlants" id="AET1Gv21009300.1"/>
    </source>
</evidence>
<accession>A0A453A210</accession>
<reference evidence="2" key="1">
    <citation type="journal article" date="2014" name="Science">
        <title>Ancient hybridizations among the ancestral genomes of bread wheat.</title>
        <authorList>
            <consortium name="International Wheat Genome Sequencing Consortium,"/>
            <person name="Marcussen T."/>
            <person name="Sandve S.R."/>
            <person name="Heier L."/>
            <person name="Spannagl M."/>
            <person name="Pfeifer M."/>
            <person name="Jakobsen K.S."/>
            <person name="Wulff B.B."/>
            <person name="Steuernagel B."/>
            <person name="Mayer K.F."/>
            <person name="Olsen O.A."/>
        </authorList>
    </citation>
    <scope>NUCLEOTIDE SEQUENCE [LARGE SCALE GENOMIC DNA]</scope>
    <source>
        <strain evidence="2">cv. AL8/78</strain>
    </source>
</reference>
<dbReference type="Gramene" id="AET1Gv21009300.1">
    <property type="protein sequence ID" value="AET1Gv21009300.1"/>
    <property type="gene ID" value="AET1Gv21009300"/>
</dbReference>
<protein>
    <recommendedName>
        <fullName evidence="3">Reverse transcriptase zinc-binding domain-containing protein</fullName>
    </recommendedName>
</protein>
<proteinExistence type="predicted"/>
<dbReference type="AlphaFoldDB" id="A0A453A210"/>
<reference evidence="1" key="5">
    <citation type="journal article" date="2021" name="G3 (Bethesda)">
        <title>Aegilops tauschii genome assembly Aet v5.0 features greater sequence contiguity and improved annotation.</title>
        <authorList>
            <person name="Wang L."/>
            <person name="Zhu T."/>
            <person name="Rodriguez J.C."/>
            <person name="Deal K.R."/>
            <person name="Dubcovsky J."/>
            <person name="McGuire P.E."/>
            <person name="Lux T."/>
            <person name="Spannagl M."/>
            <person name="Mayer K.F.X."/>
            <person name="Baldrich P."/>
            <person name="Meyers B.C."/>
            <person name="Huo N."/>
            <person name="Gu Y.Q."/>
            <person name="Zhou H."/>
            <person name="Devos K.M."/>
            <person name="Bennetzen J.L."/>
            <person name="Unver T."/>
            <person name="Budak H."/>
            <person name="Gulick P.J."/>
            <person name="Galiba G."/>
            <person name="Kalapos B."/>
            <person name="Nelson D.R."/>
            <person name="Li P."/>
            <person name="You F.M."/>
            <person name="Luo M.C."/>
            <person name="Dvorak J."/>
        </authorList>
    </citation>
    <scope>NUCLEOTIDE SEQUENCE [LARGE SCALE GENOMIC DNA]</scope>
    <source>
        <strain evidence="1">cv. AL8/78</strain>
    </source>
</reference>
<dbReference type="Proteomes" id="UP000015105">
    <property type="component" value="Chromosome 1D"/>
</dbReference>
<reference evidence="1" key="4">
    <citation type="submission" date="2019-03" db="UniProtKB">
        <authorList>
            <consortium name="EnsemblPlants"/>
        </authorList>
    </citation>
    <scope>IDENTIFICATION</scope>
</reference>
<evidence type="ECO:0008006" key="3">
    <source>
        <dbReference type="Google" id="ProtNLM"/>
    </source>
</evidence>
<reference evidence="2" key="2">
    <citation type="journal article" date="2017" name="Nat. Plants">
        <title>The Aegilops tauschii genome reveals multiple impacts of transposons.</title>
        <authorList>
            <person name="Zhao G."/>
            <person name="Zou C."/>
            <person name="Li K."/>
            <person name="Wang K."/>
            <person name="Li T."/>
            <person name="Gao L."/>
            <person name="Zhang X."/>
            <person name="Wang H."/>
            <person name="Yang Z."/>
            <person name="Liu X."/>
            <person name="Jiang W."/>
            <person name="Mao L."/>
            <person name="Kong X."/>
            <person name="Jiao Y."/>
            <person name="Jia J."/>
        </authorList>
    </citation>
    <scope>NUCLEOTIDE SEQUENCE [LARGE SCALE GENOMIC DNA]</scope>
    <source>
        <strain evidence="2">cv. AL8/78</strain>
    </source>
</reference>
<organism evidence="1 2">
    <name type="scientific">Aegilops tauschii subsp. strangulata</name>
    <name type="common">Goatgrass</name>
    <dbReference type="NCBI Taxonomy" id="200361"/>
    <lineage>
        <taxon>Eukaryota</taxon>
        <taxon>Viridiplantae</taxon>
        <taxon>Streptophyta</taxon>
        <taxon>Embryophyta</taxon>
        <taxon>Tracheophyta</taxon>
        <taxon>Spermatophyta</taxon>
        <taxon>Magnoliopsida</taxon>
        <taxon>Liliopsida</taxon>
        <taxon>Poales</taxon>
        <taxon>Poaceae</taxon>
        <taxon>BOP clade</taxon>
        <taxon>Pooideae</taxon>
        <taxon>Triticodae</taxon>
        <taxon>Triticeae</taxon>
        <taxon>Triticinae</taxon>
        <taxon>Aegilops</taxon>
    </lineage>
</organism>
<dbReference type="EnsemblPlants" id="AET1Gv21009300.1">
    <property type="protein sequence ID" value="AET1Gv21009300.1"/>
    <property type="gene ID" value="AET1Gv21009300"/>
</dbReference>
<sequence length="129" mass="14590">FFWVGQDKVLGGQCKVAWEFVCAPFSRGGLGFSSLHHLNSCLLLSHLNKLHSTFDTGARSHLAVKYGWSDNRDLDTPHPFESNVWHDIAKGLQFFRSITKVHIGNGMTTAFWLDLWVQKSTQNLATIFP</sequence>
<name>A0A453A210_AEGTS</name>
<evidence type="ECO:0000313" key="2">
    <source>
        <dbReference type="Proteomes" id="UP000015105"/>
    </source>
</evidence>
<keyword evidence="2" id="KW-1185">Reference proteome</keyword>
<dbReference type="STRING" id="200361.A0A453A210"/>